<evidence type="ECO:0000313" key="1">
    <source>
        <dbReference type="EMBL" id="KAJ8676701.1"/>
    </source>
</evidence>
<protein>
    <submittedName>
        <fullName evidence="1">Uncharacterized protein</fullName>
    </submittedName>
</protein>
<gene>
    <name evidence="1" type="ORF">QAD02_012488</name>
</gene>
<dbReference type="EMBL" id="CM056742">
    <property type="protein sequence ID" value="KAJ8676701.1"/>
    <property type="molecule type" value="Genomic_DNA"/>
</dbReference>
<evidence type="ECO:0000313" key="2">
    <source>
        <dbReference type="Proteomes" id="UP001239111"/>
    </source>
</evidence>
<proteinExistence type="predicted"/>
<keyword evidence="2" id="KW-1185">Reference proteome</keyword>
<sequence length="101" mass="10853">MSGSVAVGGHRKRSSSAWSGKLQGQVDEEAGHGLALCYAQGAPRVPDTRPSSSPDIPDQKNQEVPRGGHQWRPRVRPAWHVTPSHRAPSVALAGQPSLRDF</sequence>
<comment type="caution">
    <text evidence="1">The sequence shown here is derived from an EMBL/GenBank/DDBJ whole genome shotgun (WGS) entry which is preliminary data.</text>
</comment>
<accession>A0ACC2NZU6</accession>
<organism evidence="1 2">
    <name type="scientific">Eretmocerus hayati</name>
    <dbReference type="NCBI Taxonomy" id="131215"/>
    <lineage>
        <taxon>Eukaryota</taxon>
        <taxon>Metazoa</taxon>
        <taxon>Ecdysozoa</taxon>
        <taxon>Arthropoda</taxon>
        <taxon>Hexapoda</taxon>
        <taxon>Insecta</taxon>
        <taxon>Pterygota</taxon>
        <taxon>Neoptera</taxon>
        <taxon>Endopterygota</taxon>
        <taxon>Hymenoptera</taxon>
        <taxon>Apocrita</taxon>
        <taxon>Proctotrupomorpha</taxon>
        <taxon>Chalcidoidea</taxon>
        <taxon>Aphelinidae</taxon>
        <taxon>Aphelininae</taxon>
        <taxon>Eretmocerus</taxon>
    </lineage>
</organism>
<reference evidence="1" key="1">
    <citation type="submission" date="2023-04" db="EMBL/GenBank/DDBJ databases">
        <title>A chromosome-level genome assembly of the parasitoid wasp Eretmocerus hayati.</title>
        <authorList>
            <person name="Zhong Y."/>
            <person name="Liu S."/>
            <person name="Liu Y."/>
        </authorList>
    </citation>
    <scope>NUCLEOTIDE SEQUENCE</scope>
    <source>
        <strain evidence="1">ZJU_SS_LIU_2023</strain>
    </source>
</reference>
<name>A0ACC2NZU6_9HYME</name>
<dbReference type="Proteomes" id="UP001239111">
    <property type="component" value="Chromosome 2"/>
</dbReference>